<protein>
    <recommendedName>
        <fullName evidence="3">SGNH/GDSL hydrolase family protein</fullName>
    </recommendedName>
</protein>
<reference evidence="1 2" key="1">
    <citation type="submission" date="2020-02" db="EMBL/GenBank/DDBJ databases">
        <title>Balneolaceae bacterium YR4-1, complete genome.</title>
        <authorList>
            <person name="Li Y."/>
            <person name="Wu S."/>
        </authorList>
    </citation>
    <scope>NUCLEOTIDE SEQUENCE [LARGE SCALE GENOMIC DNA]</scope>
    <source>
        <strain evidence="1 2">YR4-1</strain>
    </source>
</reference>
<comment type="caution">
    <text evidence="1">The sequence shown here is derived from an EMBL/GenBank/DDBJ whole genome shotgun (WGS) entry which is preliminary data.</text>
</comment>
<name>A0A6M1T3L9_9BACT</name>
<evidence type="ECO:0000313" key="2">
    <source>
        <dbReference type="Proteomes" id="UP000473278"/>
    </source>
</evidence>
<dbReference type="Proteomes" id="UP000473278">
    <property type="component" value="Unassembled WGS sequence"/>
</dbReference>
<gene>
    <name evidence="1" type="ORF">G3570_11875</name>
</gene>
<organism evidence="1 2">
    <name type="scientific">Halalkalibaculum roseum</name>
    <dbReference type="NCBI Taxonomy" id="2709311"/>
    <lineage>
        <taxon>Bacteria</taxon>
        <taxon>Pseudomonadati</taxon>
        <taxon>Balneolota</taxon>
        <taxon>Balneolia</taxon>
        <taxon>Balneolales</taxon>
        <taxon>Balneolaceae</taxon>
        <taxon>Halalkalibaculum</taxon>
    </lineage>
</organism>
<keyword evidence="2" id="KW-1185">Reference proteome</keyword>
<dbReference type="InterPro" id="IPR036514">
    <property type="entry name" value="SGNH_hydro_sf"/>
</dbReference>
<evidence type="ECO:0000313" key="1">
    <source>
        <dbReference type="EMBL" id="NGP77337.1"/>
    </source>
</evidence>
<sequence length="269" mass="30585">MILNKKFRLHRIDGVAVKIMQSLLILLFISYNANAQHQPQIPEKVLFVGNSYIYFWNLPQQVSALAKSQNVELNAAQSTSGGTNWGQHWRGEKGIRSKELIKDGDFDAVVLQNHSRRSLDAPDSLMYYGKKFADLISENDGRTYLYMTWAREWNPYMQEAVTEAYKKLAEDTRATVVPVGLAWERARELRPDINLYAEDGSHPSPLGSYLTACVFYKVFTGSSIKNLPARLLSKDYSGEKLYLNILSEENAAFLQQVAEEVVNLFIHGK</sequence>
<accession>A0A6M1T3L9</accession>
<dbReference type="AlphaFoldDB" id="A0A6M1T3L9"/>
<dbReference type="EMBL" id="JAALLT010000003">
    <property type="protein sequence ID" value="NGP77337.1"/>
    <property type="molecule type" value="Genomic_DNA"/>
</dbReference>
<dbReference type="SUPFAM" id="SSF52266">
    <property type="entry name" value="SGNH hydrolase"/>
    <property type="match status" value="1"/>
</dbReference>
<evidence type="ECO:0008006" key="3">
    <source>
        <dbReference type="Google" id="ProtNLM"/>
    </source>
</evidence>
<dbReference type="GO" id="GO:0016788">
    <property type="term" value="F:hydrolase activity, acting on ester bonds"/>
    <property type="evidence" value="ECO:0007669"/>
    <property type="project" value="UniProtKB-ARBA"/>
</dbReference>
<proteinExistence type="predicted"/>
<dbReference type="Gene3D" id="3.40.50.1110">
    <property type="entry name" value="SGNH hydrolase"/>
    <property type="match status" value="1"/>
</dbReference>
<dbReference type="RefSeq" id="WP_165142556.1">
    <property type="nucleotide sequence ID" value="NZ_JAALLT010000003.1"/>
</dbReference>